<comment type="caution">
    <text evidence="2">The sequence shown here is derived from an EMBL/GenBank/DDBJ whole genome shotgun (WGS) entry which is preliminary data.</text>
</comment>
<evidence type="ECO:0000313" key="2">
    <source>
        <dbReference type="EMBL" id="MFC5886024.1"/>
    </source>
</evidence>
<sequence>MSVKVTYEQERPGRGAVLDCHVGDGDDSGDLIRLVLDQEEAEPFQIGQDVDQVVGVADRVSIDDGIGKRRRNVRVARSFDGFPDDRPPRRFRGPFSTGSCEYPLSRILVNTSSKLAEEGTDTTPPSSGRTSSAT</sequence>
<dbReference type="Proteomes" id="UP001596067">
    <property type="component" value="Unassembled WGS sequence"/>
</dbReference>
<proteinExistence type="predicted"/>
<evidence type="ECO:0000256" key="1">
    <source>
        <dbReference type="SAM" id="MobiDB-lite"/>
    </source>
</evidence>
<gene>
    <name evidence="2" type="ORF">ACFP0N_13705</name>
</gene>
<feature type="compositionally biased region" description="Polar residues" evidence="1">
    <location>
        <begin position="121"/>
        <end position="134"/>
    </location>
</feature>
<reference evidence="3" key="1">
    <citation type="journal article" date="2019" name="Int. J. Syst. Evol. Microbiol.">
        <title>The Global Catalogue of Microorganisms (GCM) 10K type strain sequencing project: providing services to taxonomists for standard genome sequencing and annotation.</title>
        <authorList>
            <consortium name="The Broad Institute Genomics Platform"/>
            <consortium name="The Broad Institute Genome Sequencing Center for Infectious Disease"/>
            <person name="Wu L."/>
            <person name="Ma J."/>
        </authorList>
    </citation>
    <scope>NUCLEOTIDE SEQUENCE [LARGE SCALE GENOMIC DNA]</scope>
    <source>
        <strain evidence="3">CGMCC 4.1469</strain>
    </source>
</reference>
<dbReference type="EMBL" id="JBHSOD010000013">
    <property type="protein sequence ID" value="MFC5886024.1"/>
    <property type="molecule type" value="Genomic_DNA"/>
</dbReference>
<organism evidence="2 3">
    <name type="scientific">Kitasatospora aburaviensis</name>
    <dbReference type="NCBI Taxonomy" id="67265"/>
    <lineage>
        <taxon>Bacteria</taxon>
        <taxon>Bacillati</taxon>
        <taxon>Actinomycetota</taxon>
        <taxon>Actinomycetes</taxon>
        <taxon>Kitasatosporales</taxon>
        <taxon>Streptomycetaceae</taxon>
        <taxon>Kitasatospora</taxon>
    </lineage>
</organism>
<dbReference type="RefSeq" id="WP_313765325.1">
    <property type="nucleotide sequence ID" value="NZ_BAAAVH010000002.1"/>
</dbReference>
<feature type="region of interest" description="Disordered" evidence="1">
    <location>
        <begin position="111"/>
        <end position="134"/>
    </location>
</feature>
<evidence type="ECO:0000313" key="3">
    <source>
        <dbReference type="Proteomes" id="UP001596067"/>
    </source>
</evidence>
<name>A0ABW1EYP9_9ACTN</name>
<accession>A0ABW1EYP9</accession>
<keyword evidence="3" id="KW-1185">Reference proteome</keyword>
<protein>
    <submittedName>
        <fullName evidence="2">Uncharacterized protein</fullName>
    </submittedName>
</protein>